<reference evidence="8 9" key="1">
    <citation type="submission" date="2019-08" db="EMBL/GenBank/DDBJ databases">
        <title>Pelomicrobium methylotrophicum gen. nov., sp. nov. a moderately thermophilic, facultatively anaerobic, lithoautotrophic and methylotrophic bacterium isolated from a terrestrial mud volcano.</title>
        <authorList>
            <person name="Slobodkina G.B."/>
            <person name="Merkel A.Y."/>
            <person name="Slobodkin A.I."/>
        </authorList>
    </citation>
    <scope>NUCLEOTIDE SEQUENCE [LARGE SCALE GENOMIC DNA]</scope>
    <source>
        <strain evidence="8 9">SM250</strain>
    </source>
</reference>
<feature type="transmembrane region" description="Helical" evidence="6">
    <location>
        <begin position="35"/>
        <end position="55"/>
    </location>
</feature>
<dbReference type="Proteomes" id="UP000321201">
    <property type="component" value="Unassembled WGS sequence"/>
</dbReference>
<comment type="caution">
    <text evidence="8">The sequence shown here is derived from an EMBL/GenBank/DDBJ whole genome shotgun (WGS) entry which is preliminary data.</text>
</comment>
<dbReference type="GO" id="GO:0009055">
    <property type="term" value="F:electron transfer activity"/>
    <property type="evidence" value="ECO:0007669"/>
    <property type="project" value="InterPro"/>
</dbReference>
<dbReference type="EMBL" id="VPFL01000010">
    <property type="protein sequence ID" value="TXF11854.1"/>
    <property type="molecule type" value="Genomic_DNA"/>
</dbReference>
<dbReference type="InterPro" id="IPR051542">
    <property type="entry name" value="Hydrogenase_cytochrome"/>
</dbReference>
<dbReference type="Pfam" id="PF01292">
    <property type="entry name" value="Ni_hydr_CYTB"/>
    <property type="match status" value="1"/>
</dbReference>
<dbReference type="GO" id="GO:0020037">
    <property type="term" value="F:heme binding"/>
    <property type="evidence" value="ECO:0007669"/>
    <property type="project" value="TreeGrafter"/>
</dbReference>
<evidence type="ECO:0000256" key="3">
    <source>
        <dbReference type="ARBA" id="ARBA00022692"/>
    </source>
</evidence>
<gene>
    <name evidence="8" type="ORF">FR698_08740</name>
</gene>
<keyword evidence="4 6" id="KW-1133">Transmembrane helix</keyword>
<dbReference type="RefSeq" id="WP_147799817.1">
    <property type="nucleotide sequence ID" value="NZ_VPFL01000010.1"/>
</dbReference>
<feature type="transmembrane region" description="Helical" evidence="6">
    <location>
        <begin position="12"/>
        <end position="29"/>
    </location>
</feature>
<comment type="subcellular location">
    <subcellularLocation>
        <location evidence="1">Cell membrane</location>
        <topology evidence="1">Multi-pass membrane protein</topology>
    </subcellularLocation>
</comment>
<dbReference type="SUPFAM" id="SSF81342">
    <property type="entry name" value="Transmembrane di-heme cytochromes"/>
    <property type="match status" value="1"/>
</dbReference>
<evidence type="ECO:0000256" key="6">
    <source>
        <dbReference type="SAM" id="Phobius"/>
    </source>
</evidence>
<feature type="transmembrane region" description="Helical" evidence="6">
    <location>
        <begin position="181"/>
        <end position="199"/>
    </location>
</feature>
<organism evidence="8 9">
    <name type="scientific">Pelomicrobium methylotrophicum</name>
    <dbReference type="NCBI Taxonomy" id="2602750"/>
    <lineage>
        <taxon>Bacteria</taxon>
        <taxon>Pseudomonadati</taxon>
        <taxon>Pseudomonadota</taxon>
        <taxon>Hydrogenophilia</taxon>
        <taxon>Hydrogenophilia incertae sedis</taxon>
        <taxon>Pelomicrobium</taxon>
    </lineage>
</organism>
<dbReference type="GO" id="GO:0022904">
    <property type="term" value="P:respiratory electron transport chain"/>
    <property type="evidence" value="ECO:0007669"/>
    <property type="project" value="InterPro"/>
</dbReference>
<keyword evidence="3 6" id="KW-0812">Transmembrane</keyword>
<evidence type="ECO:0000313" key="9">
    <source>
        <dbReference type="Proteomes" id="UP000321201"/>
    </source>
</evidence>
<dbReference type="InterPro" id="IPR011577">
    <property type="entry name" value="Cyt_b561_bac/Ni-Hgenase"/>
</dbReference>
<dbReference type="OrthoDB" id="196472at2"/>
<dbReference type="AlphaFoldDB" id="A0A5C7EKH0"/>
<name>A0A5C7EKH0_9PROT</name>
<dbReference type="PANTHER" id="PTHR30485">
    <property type="entry name" value="NI/FE-HYDROGENASE 1 B-TYPE CYTOCHROME SUBUNIT"/>
    <property type="match status" value="1"/>
</dbReference>
<feature type="transmembrane region" description="Helical" evidence="6">
    <location>
        <begin position="96"/>
        <end position="117"/>
    </location>
</feature>
<keyword evidence="2" id="KW-1003">Cell membrane</keyword>
<sequence length="200" mass="21511">MNRVLIWDWPVRVGHWFLVAGFGLAWITGDSERWRLVHGAVGGAMVGVVLFRLLWGFVGTRHARFADFVRGPRAAAAHLRGLLALRPEYTAGHNPAGGFAILALLAFILLTGATGWFAYQDAGEWAGELHETLAHALLLLVFVHLAGVLVGSAVLGENLVRAMLDGRKRARPEAAIPSARAVAVPLLLAAAAAGAWWFVQ</sequence>
<dbReference type="GO" id="GO:0005886">
    <property type="term" value="C:plasma membrane"/>
    <property type="evidence" value="ECO:0007669"/>
    <property type="project" value="UniProtKB-SubCell"/>
</dbReference>
<evidence type="ECO:0000256" key="1">
    <source>
        <dbReference type="ARBA" id="ARBA00004651"/>
    </source>
</evidence>
<evidence type="ECO:0000256" key="5">
    <source>
        <dbReference type="ARBA" id="ARBA00023136"/>
    </source>
</evidence>
<feature type="transmembrane region" description="Helical" evidence="6">
    <location>
        <begin position="137"/>
        <end position="160"/>
    </location>
</feature>
<evidence type="ECO:0000256" key="2">
    <source>
        <dbReference type="ARBA" id="ARBA00022475"/>
    </source>
</evidence>
<dbReference type="FunCoup" id="A0A5C7EKH0">
    <property type="interactions" value="156"/>
</dbReference>
<dbReference type="PANTHER" id="PTHR30485:SF2">
    <property type="entry name" value="BLL0597 PROTEIN"/>
    <property type="match status" value="1"/>
</dbReference>
<keyword evidence="9" id="KW-1185">Reference proteome</keyword>
<keyword evidence="5 6" id="KW-0472">Membrane</keyword>
<evidence type="ECO:0000313" key="8">
    <source>
        <dbReference type="EMBL" id="TXF11854.1"/>
    </source>
</evidence>
<evidence type="ECO:0000256" key="4">
    <source>
        <dbReference type="ARBA" id="ARBA00022989"/>
    </source>
</evidence>
<dbReference type="InParanoid" id="A0A5C7EKH0"/>
<accession>A0A5C7EKH0</accession>
<feature type="domain" description="Cytochrome b561 bacterial/Ni-hydrogenase" evidence="7">
    <location>
        <begin position="7"/>
        <end position="166"/>
    </location>
</feature>
<dbReference type="InterPro" id="IPR016174">
    <property type="entry name" value="Di-haem_cyt_TM"/>
</dbReference>
<evidence type="ECO:0000259" key="7">
    <source>
        <dbReference type="Pfam" id="PF01292"/>
    </source>
</evidence>
<dbReference type="Gene3D" id="1.20.950.20">
    <property type="entry name" value="Transmembrane di-heme cytochromes, Chain C"/>
    <property type="match status" value="1"/>
</dbReference>
<proteinExistence type="predicted"/>
<protein>
    <submittedName>
        <fullName evidence="8">Cytochrome B</fullName>
    </submittedName>
</protein>